<dbReference type="InterPro" id="IPR027417">
    <property type="entry name" value="P-loop_NTPase"/>
</dbReference>
<dbReference type="SUPFAM" id="SSF52540">
    <property type="entry name" value="P-loop containing nucleoside triphosphate hydrolases"/>
    <property type="match status" value="1"/>
</dbReference>
<comment type="similarity">
    <text evidence="6">Belongs to the TRAFAC class myosin-kinesin ATPase superfamily. Myosin family.</text>
</comment>
<sequence length="377" mass="43129">MATTSNNSVADMTTISEIDEDGINYNLRLRYSNDIIYTYSGTILIAVNPYKCINIFNKDYVQQYHMAKMGSLDPHVFALAEAAYRSIVEEKINQSCLISGESGAGKTESTKFVLQYLCAITSNVSSWIQQQILEANTILEAFGNAKTIRNDNSSRFGKFMQVCFNEKHTIEGCVIQDYLLEQSRITFQGPGERNYHVMYQLVAQGQTNKEMRENFCLRPPEFYRYLNTIEDISVDINLESRKFNELTMALTVLQIPQSDIDCIFKVLSSILWLGNIEFMDIDGERCEFSKTDEEIIVILSKMMGLSTNELQMVLLLRQINVRGNITEIPLKLHEISNCPKLAIIGIHPSCKNTPEIFYQVEIWTTCWPVKDINITFL</sequence>
<dbReference type="SMART" id="SM00242">
    <property type="entry name" value="MYSc"/>
    <property type="match status" value="1"/>
</dbReference>
<dbReference type="GO" id="GO:0000146">
    <property type="term" value="F:microfilament motor activity"/>
    <property type="evidence" value="ECO:0007669"/>
    <property type="project" value="TreeGrafter"/>
</dbReference>
<dbReference type="Gene3D" id="1.20.120.720">
    <property type="entry name" value="Myosin VI head, motor domain, U50 subdomain"/>
    <property type="match status" value="1"/>
</dbReference>
<keyword evidence="4 6" id="KW-0505">Motor protein</keyword>
<dbReference type="GO" id="GO:0016459">
    <property type="term" value="C:myosin complex"/>
    <property type="evidence" value="ECO:0007669"/>
    <property type="project" value="UniProtKB-KW"/>
</dbReference>
<comment type="caution">
    <text evidence="6">Lacks conserved residue(s) required for the propagation of feature annotation.</text>
</comment>
<keyword evidence="1 6" id="KW-0547">Nucleotide-binding</keyword>
<feature type="domain" description="Myosin motor" evidence="7">
    <location>
        <begin position="7"/>
        <end position="377"/>
    </location>
</feature>
<gene>
    <name evidence="8" type="primary">Dmoj\GI25707</name>
    <name evidence="8" type="ORF">Dmoj_GI25707</name>
</gene>
<dbReference type="PANTHER" id="PTHR13140">
    <property type="entry name" value="MYOSIN"/>
    <property type="match status" value="1"/>
</dbReference>
<evidence type="ECO:0000259" key="7">
    <source>
        <dbReference type="PROSITE" id="PS51456"/>
    </source>
</evidence>
<evidence type="ECO:0000313" key="8">
    <source>
        <dbReference type="EMBL" id="KRG00497.1"/>
    </source>
</evidence>
<dbReference type="GO" id="GO:0005524">
    <property type="term" value="F:ATP binding"/>
    <property type="evidence" value="ECO:0007669"/>
    <property type="project" value="UniProtKB-UniRule"/>
</dbReference>
<keyword evidence="9" id="KW-1185">Reference proteome</keyword>
<reference evidence="8 9" key="1">
    <citation type="journal article" date="2007" name="Nature">
        <title>Evolution of genes and genomes on the Drosophila phylogeny.</title>
        <authorList>
            <consortium name="Drosophila 12 Genomes Consortium"/>
            <person name="Clark A.G."/>
            <person name="Eisen M.B."/>
            <person name="Smith D.R."/>
            <person name="Bergman C.M."/>
            <person name="Oliver B."/>
            <person name="Markow T.A."/>
            <person name="Kaufman T.C."/>
            <person name="Kellis M."/>
            <person name="Gelbart W."/>
            <person name="Iyer V.N."/>
            <person name="Pollard D.A."/>
            <person name="Sackton T.B."/>
            <person name="Larracuente A.M."/>
            <person name="Singh N.D."/>
            <person name="Abad J.P."/>
            <person name="Abt D.N."/>
            <person name="Adryan B."/>
            <person name="Aguade M."/>
            <person name="Akashi H."/>
            <person name="Anderson W.W."/>
            <person name="Aquadro C.F."/>
            <person name="Ardell D.H."/>
            <person name="Arguello R."/>
            <person name="Artieri C.G."/>
            <person name="Barbash D.A."/>
            <person name="Barker D."/>
            <person name="Barsanti P."/>
            <person name="Batterham P."/>
            <person name="Batzoglou S."/>
            <person name="Begun D."/>
            <person name="Bhutkar A."/>
            <person name="Blanco E."/>
            <person name="Bosak S.A."/>
            <person name="Bradley R.K."/>
            <person name="Brand A.D."/>
            <person name="Brent M.R."/>
            <person name="Brooks A.N."/>
            <person name="Brown R.H."/>
            <person name="Butlin R.K."/>
            <person name="Caggese C."/>
            <person name="Calvi B.R."/>
            <person name="Bernardo de Carvalho A."/>
            <person name="Caspi A."/>
            <person name="Castrezana S."/>
            <person name="Celniker S.E."/>
            <person name="Chang J.L."/>
            <person name="Chapple C."/>
            <person name="Chatterji S."/>
            <person name="Chinwalla A."/>
            <person name="Civetta A."/>
            <person name="Clifton S.W."/>
            <person name="Comeron J.M."/>
            <person name="Costello J.C."/>
            <person name="Coyne J.A."/>
            <person name="Daub J."/>
            <person name="David R.G."/>
            <person name="Delcher A.L."/>
            <person name="Delehaunty K."/>
            <person name="Do C.B."/>
            <person name="Ebling H."/>
            <person name="Edwards K."/>
            <person name="Eickbush T."/>
            <person name="Evans J.D."/>
            <person name="Filipski A."/>
            <person name="Findeiss S."/>
            <person name="Freyhult E."/>
            <person name="Fulton L."/>
            <person name="Fulton R."/>
            <person name="Garcia A.C."/>
            <person name="Gardiner A."/>
            <person name="Garfield D.A."/>
            <person name="Garvin B.E."/>
            <person name="Gibson G."/>
            <person name="Gilbert D."/>
            <person name="Gnerre S."/>
            <person name="Godfrey J."/>
            <person name="Good R."/>
            <person name="Gotea V."/>
            <person name="Gravely B."/>
            <person name="Greenberg A.J."/>
            <person name="Griffiths-Jones S."/>
            <person name="Gross S."/>
            <person name="Guigo R."/>
            <person name="Gustafson E.A."/>
            <person name="Haerty W."/>
            <person name="Hahn M.W."/>
            <person name="Halligan D.L."/>
            <person name="Halpern A.L."/>
            <person name="Halter G.M."/>
            <person name="Han M.V."/>
            <person name="Heger A."/>
            <person name="Hillier L."/>
            <person name="Hinrichs A.S."/>
            <person name="Holmes I."/>
            <person name="Hoskins R.A."/>
            <person name="Hubisz M.J."/>
            <person name="Hultmark D."/>
            <person name="Huntley M.A."/>
            <person name="Jaffe D.B."/>
            <person name="Jagadeeshan S."/>
            <person name="Jeck W.R."/>
            <person name="Johnson J."/>
            <person name="Jones C.D."/>
            <person name="Jordan W.C."/>
            <person name="Karpen G.H."/>
            <person name="Kataoka E."/>
            <person name="Keightley P.D."/>
            <person name="Kheradpour P."/>
            <person name="Kirkness E.F."/>
            <person name="Koerich L.B."/>
            <person name="Kristiansen K."/>
            <person name="Kudrna D."/>
            <person name="Kulathinal R.J."/>
            <person name="Kumar S."/>
            <person name="Kwok R."/>
            <person name="Lander E."/>
            <person name="Langley C.H."/>
            <person name="Lapoint R."/>
            <person name="Lazzaro B.P."/>
            <person name="Lee S.J."/>
            <person name="Levesque L."/>
            <person name="Li R."/>
            <person name="Lin C.F."/>
            <person name="Lin M.F."/>
            <person name="Lindblad-Toh K."/>
            <person name="Llopart A."/>
            <person name="Long M."/>
            <person name="Low L."/>
            <person name="Lozovsky E."/>
            <person name="Lu J."/>
            <person name="Luo M."/>
            <person name="Machado C.A."/>
            <person name="Makalowski W."/>
            <person name="Marzo M."/>
            <person name="Matsuda M."/>
            <person name="Matzkin L."/>
            <person name="McAllister B."/>
            <person name="McBride C.S."/>
            <person name="McKernan B."/>
            <person name="McKernan K."/>
            <person name="Mendez-Lago M."/>
            <person name="Minx P."/>
            <person name="Mollenhauer M.U."/>
            <person name="Montooth K."/>
            <person name="Mount S.M."/>
            <person name="Mu X."/>
            <person name="Myers E."/>
            <person name="Negre B."/>
            <person name="Newfeld S."/>
            <person name="Nielsen R."/>
            <person name="Noor M.A."/>
            <person name="O'Grady P."/>
            <person name="Pachter L."/>
            <person name="Papaceit M."/>
            <person name="Parisi M.J."/>
            <person name="Parisi M."/>
            <person name="Parts L."/>
            <person name="Pedersen J.S."/>
            <person name="Pesole G."/>
            <person name="Phillippy A.M."/>
            <person name="Ponting C.P."/>
            <person name="Pop M."/>
            <person name="Porcelli D."/>
            <person name="Powell J.R."/>
            <person name="Prohaska S."/>
            <person name="Pruitt K."/>
            <person name="Puig M."/>
            <person name="Quesneville H."/>
            <person name="Ram K.R."/>
            <person name="Rand D."/>
            <person name="Rasmussen M.D."/>
            <person name="Reed L.K."/>
            <person name="Reenan R."/>
            <person name="Reily A."/>
            <person name="Remington K.A."/>
            <person name="Rieger T.T."/>
            <person name="Ritchie M.G."/>
            <person name="Robin C."/>
            <person name="Rogers Y.H."/>
            <person name="Rohde C."/>
            <person name="Rozas J."/>
            <person name="Rubenfield M.J."/>
            <person name="Ruiz A."/>
            <person name="Russo S."/>
            <person name="Salzberg S.L."/>
            <person name="Sanchez-Gracia A."/>
            <person name="Saranga D.J."/>
            <person name="Sato H."/>
            <person name="Schaeffer S.W."/>
            <person name="Schatz M.C."/>
            <person name="Schlenke T."/>
            <person name="Schwartz R."/>
            <person name="Segarra C."/>
            <person name="Singh R.S."/>
            <person name="Sirot L."/>
            <person name="Sirota M."/>
            <person name="Sisneros N.B."/>
            <person name="Smith C.D."/>
            <person name="Smith T.F."/>
            <person name="Spieth J."/>
            <person name="Stage D.E."/>
            <person name="Stark A."/>
            <person name="Stephan W."/>
            <person name="Strausberg R.L."/>
            <person name="Strempel S."/>
            <person name="Sturgill D."/>
            <person name="Sutton G."/>
            <person name="Sutton G.G."/>
            <person name="Tao W."/>
            <person name="Teichmann S."/>
            <person name="Tobari Y.N."/>
            <person name="Tomimura Y."/>
            <person name="Tsolas J.M."/>
            <person name="Valente V.L."/>
            <person name="Venter E."/>
            <person name="Venter J.C."/>
            <person name="Vicario S."/>
            <person name="Vieira F.G."/>
            <person name="Vilella A.J."/>
            <person name="Villasante A."/>
            <person name="Walenz B."/>
            <person name="Wang J."/>
            <person name="Wasserman M."/>
            <person name="Watts T."/>
            <person name="Wilson D."/>
            <person name="Wilson R.K."/>
            <person name="Wing R.A."/>
            <person name="Wolfner M.F."/>
            <person name="Wong A."/>
            <person name="Wong G.K."/>
            <person name="Wu C.I."/>
            <person name="Wu G."/>
            <person name="Yamamoto D."/>
            <person name="Yang H.P."/>
            <person name="Yang S.P."/>
            <person name="Yorke J.A."/>
            <person name="Yoshida K."/>
            <person name="Zdobnov E."/>
            <person name="Zhang P."/>
            <person name="Zhang Y."/>
            <person name="Zimin A.V."/>
            <person name="Baldwin J."/>
            <person name="Abdouelleil A."/>
            <person name="Abdulkadir J."/>
            <person name="Abebe A."/>
            <person name="Abera B."/>
            <person name="Abreu J."/>
            <person name="Acer S.C."/>
            <person name="Aftuck L."/>
            <person name="Alexander A."/>
            <person name="An P."/>
            <person name="Anderson E."/>
            <person name="Anderson S."/>
            <person name="Arachi H."/>
            <person name="Azer M."/>
            <person name="Bachantsang P."/>
            <person name="Barry A."/>
            <person name="Bayul T."/>
            <person name="Berlin A."/>
            <person name="Bessette D."/>
            <person name="Bloom T."/>
            <person name="Blye J."/>
            <person name="Boguslavskiy L."/>
            <person name="Bonnet C."/>
            <person name="Boukhgalter B."/>
            <person name="Bourzgui I."/>
            <person name="Brown A."/>
            <person name="Cahill P."/>
            <person name="Channer S."/>
            <person name="Cheshatsang Y."/>
            <person name="Chuda L."/>
            <person name="Citroen M."/>
            <person name="Collymore A."/>
            <person name="Cooke P."/>
            <person name="Costello M."/>
            <person name="D'Aco K."/>
            <person name="Daza R."/>
            <person name="De Haan G."/>
            <person name="DeGray S."/>
            <person name="DeMaso C."/>
            <person name="Dhargay N."/>
            <person name="Dooley K."/>
            <person name="Dooley E."/>
            <person name="Doricent M."/>
            <person name="Dorje P."/>
            <person name="Dorjee K."/>
            <person name="Dupes A."/>
            <person name="Elong R."/>
            <person name="Falk J."/>
            <person name="Farina A."/>
            <person name="Faro S."/>
            <person name="Ferguson D."/>
            <person name="Fisher S."/>
            <person name="Foley C.D."/>
            <person name="Franke A."/>
            <person name="Friedrich D."/>
            <person name="Gadbois L."/>
            <person name="Gearin G."/>
            <person name="Gearin C.R."/>
            <person name="Giannoukos G."/>
            <person name="Goode T."/>
            <person name="Graham J."/>
            <person name="Grandbois E."/>
            <person name="Grewal S."/>
            <person name="Gyaltsen K."/>
            <person name="Hafez N."/>
            <person name="Hagos B."/>
            <person name="Hall J."/>
            <person name="Henson C."/>
            <person name="Hollinger A."/>
            <person name="Honan T."/>
            <person name="Huard M.D."/>
            <person name="Hughes L."/>
            <person name="Hurhula B."/>
            <person name="Husby M.E."/>
            <person name="Kamat A."/>
            <person name="Kanga B."/>
            <person name="Kashin S."/>
            <person name="Khazanovich D."/>
            <person name="Kisner P."/>
            <person name="Lance K."/>
            <person name="Lara M."/>
            <person name="Lee W."/>
            <person name="Lennon N."/>
            <person name="Letendre F."/>
            <person name="LeVine R."/>
            <person name="Lipovsky A."/>
            <person name="Liu X."/>
            <person name="Liu J."/>
            <person name="Liu S."/>
            <person name="Lokyitsang T."/>
            <person name="Lokyitsang Y."/>
            <person name="Lubonja R."/>
            <person name="Lui A."/>
            <person name="MacDonald P."/>
            <person name="Magnisalis V."/>
            <person name="Maru K."/>
            <person name="Matthews C."/>
            <person name="McCusker W."/>
            <person name="McDonough S."/>
            <person name="Mehta T."/>
            <person name="Meldrim J."/>
            <person name="Meneus L."/>
            <person name="Mihai O."/>
            <person name="Mihalev A."/>
            <person name="Mihova T."/>
            <person name="Mittelman R."/>
            <person name="Mlenga V."/>
            <person name="Montmayeur A."/>
            <person name="Mulrain L."/>
            <person name="Navidi A."/>
            <person name="Naylor J."/>
            <person name="Negash T."/>
            <person name="Nguyen T."/>
            <person name="Nguyen N."/>
            <person name="Nicol R."/>
            <person name="Norbu C."/>
            <person name="Norbu N."/>
            <person name="Novod N."/>
            <person name="O'Neill B."/>
            <person name="Osman S."/>
            <person name="Markiewicz E."/>
            <person name="Oyono O.L."/>
            <person name="Patti C."/>
            <person name="Phunkhang P."/>
            <person name="Pierre F."/>
            <person name="Priest M."/>
            <person name="Raghuraman S."/>
            <person name="Rege F."/>
            <person name="Reyes R."/>
            <person name="Rise C."/>
            <person name="Rogov P."/>
            <person name="Ross K."/>
            <person name="Ryan E."/>
            <person name="Settipalli S."/>
            <person name="Shea T."/>
            <person name="Sherpa N."/>
            <person name="Shi L."/>
            <person name="Shih D."/>
            <person name="Sparrow T."/>
            <person name="Spaulding J."/>
            <person name="Stalker J."/>
            <person name="Stange-Thomann N."/>
            <person name="Stavropoulos S."/>
            <person name="Stone C."/>
            <person name="Strader C."/>
            <person name="Tesfaye S."/>
            <person name="Thomson T."/>
            <person name="Thoulutsang Y."/>
            <person name="Thoulutsang D."/>
            <person name="Topham K."/>
            <person name="Topping I."/>
            <person name="Tsamla T."/>
            <person name="Vassiliev H."/>
            <person name="Vo A."/>
            <person name="Wangchuk T."/>
            <person name="Wangdi T."/>
            <person name="Weiand M."/>
            <person name="Wilkinson J."/>
            <person name="Wilson A."/>
            <person name="Yadav S."/>
            <person name="Young G."/>
            <person name="Yu Q."/>
            <person name="Zembek L."/>
            <person name="Zhong D."/>
            <person name="Zimmer A."/>
            <person name="Zwirko Z."/>
            <person name="Jaffe D.B."/>
            <person name="Alvarez P."/>
            <person name="Brockman W."/>
            <person name="Butler J."/>
            <person name="Chin C."/>
            <person name="Gnerre S."/>
            <person name="Grabherr M."/>
            <person name="Kleber M."/>
            <person name="Mauceli E."/>
            <person name="MacCallum I."/>
        </authorList>
    </citation>
    <scope>NUCLEOTIDE SEQUENCE [LARGE SCALE GENOMIC DNA]</scope>
    <source>
        <strain evidence="9">Tucson 15081-1352.22</strain>
    </source>
</reference>
<dbReference type="GO" id="GO:0051015">
    <property type="term" value="F:actin filament binding"/>
    <property type="evidence" value="ECO:0007669"/>
    <property type="project" value="TreeGrafter"/>
</dbReference>
<dbReference type="PRINTS" id="PR00193">
    <property type="entry name" value="MYOSINHEAVY"/>
</dbReference>
<keyword evidence="3 6" id="KW-0518">Myosin</keyword>
<dbReference type="PROSITE" id="PS51456">
    <property type="entry name" value="MYOSIN_MOTOR"/>
    <property type="match status" value="1"/>
</dbReference>
<dbReference type="OrthoDB" id="6108017at2759"/>
<evidence type="ECO:0000313" key="9">
    <source>
        <dbReference type="Proteomes" id="UP000009192"/>
    </source>
</evidence>
<evidence type="ECO:0000256" key="1">
    <source>
        <dbReference type="ARBA" id="ARBA00022741"/>
    </source>
</evidence>
<keyword evidence="5 6" id="KW-0009">Actin-binding</keyword>
<name>A0A0Q9X6Z0_DROMO</name>
<dbReference type="PANTHER" id="PTHR13140:SF561">
    <property type="entry name" value="MIP31562P1"/>
    <property type="match status" value="1"/>
</dbReference>
<organism evidence="8 9">
    <name type="scientific">Drosophila mojavensis</name>
    <name type="common">Fruit fly</name>
    <dbReference type="NCBI Taxonomy" id="7230"/>
    <lineage>
        <taxon>Eukaryota</taxon>
        <taxon>Metazoa</taxon>
        <taxon>Ecdysozoa</taxon>
        <taxon>Arthropoda</taxon>
        <taxon>Hexapoda</taxon>
        <taxon>Insecta</taxon>
        <taxon>Pterygota</taxon>
        <taxon>Neoptera</taxon>
        <taxon>Endopterygota</taxon>
        <taxon>Diptera</taxon>
        <taxon>Brachycera</taxon>
        <taxon>Muscomorpha</taxon>
        <taxon>Ephydroidea</taxon>
        <taxon>Drosophilidae</taxon>
        <taxon>Drosophila</taxon>
    </lineage>
</organism>
<dbReference type="Gene3D" id="1.10.10.820">
    <property type="match status" value="1"/>
</dbReference>
<dbReference type="Proteomes" id="UP000009192">
    <property type="component" value="Unassembled WGS sequence"/>
</dbReference>
<proteinExistence type="inferred from homology"/>
<dbReference type="SMR" id="A0A0Q9X6Z0"/>
<dbReference type="GO" id="GO:0016020">
    <property type="term" value="C:membrane"/>
    <property type="evidence" value="ECO:0007669"/>
    <property type="project" value="TreeGrafter"/>
</dbReference>
<evidence type="ECO:0000256" key="4">
    <source>
        <dbReference type="ARBA" id="ARBA00023175"/>
    </source>
</evidence>
<evidence type="ECO:0000256" key="6">
    <source>
        <dbReference type="PROSITE-ProRule" id="PRU00782"/>
    </source>
</evidence>
<feature type="binding site" evidence="6">
    <location>
        <begin position="100"/>
        <end position="107"/>
    </location>
    <ligand>
        <name>ATP</name>
        <dbReference type="ChEBI" id="CHEBI:30616"/>
    </ligand>
</feature>
<dbReference type="InterPro" id="IPR036961">
    <property type="entry name" value="Kinesin_motor_dom_sf"/>
</dbReference>
<protein>
    <submittedName>
        <fullName evidence="8">Uncharacterized protein, isoform C</fullName>
    </submittedName>
</protein>
<dbReference type="AlphaFoldDB" id="A0A0Q9X6Z0"/>
<dbReference type="GO" id="GO:0007015">
    <property type="term" value="P:actin filament organization"/>
    <property type="evidence" value="ECO:0007669"/>
    <property type="project" value="TreeGrafter"/>
</dbReference>
<evidence type="ECO:0000256" key="3">
    <source>
        <dbReference type="ARBA" id="ARBA00023123"/>
    </source>
</evidence>
<dbReference type="GO" id="GO:0005737">
    <property type="term" value="C:cytoplasm"/>
    <property type="evidence" value="ECO:0007669"/>
    <property type="project" value="TreeGrafter"/>
</dbReference>
<dbReference type="Pfam" id="PF00063">
    <property type="entry name" value="Myosin_head"/>
    <property type="match status" value="1"/>
</dbReference>
<accession>A0A0Q9X6Z0</accession>
<evidence type="ECO:0000256" key="5">
    <source>
        <dbReference type="ARBA" id="ARBA00023203"/>
    </source>
</evidence>
<evidence type="ECO:0000256" key="2">
    <source>
        <dbReference type="ARBA" id="ARBA00022840"/>
    </source>
</evidence>
<dbReference type="Gene3D" id="3.40.850.10">
    <property type="entry name" value="Kinesin motor domain"/>
    <property type="match status" value="1"/>
</dbReference>
<dbReference type="EMBL" id="CH933806">
    <property type="protein sequence ID" value="KRG00497.1"/>
    <property type="molecule type" value="Genomic_DNA"/>
</dbReference>
<keyword evidence="2 6" id="KW-0067">ATP-binding</keyword>
<dbReference type="InterPro" id="IPR001609">
    <property type="entry name" value="Myosin_head_motor_dom-like"/>
</dbReference>